<gene>
    <name evidence="4" type="ORF">JD108_11340</name>
    <name evidence="5" type="ORF">KDJ56_11285</name>
</gene>
<keyword evidence="2" id="KW-0560">Oxidoreductase</keyword>
<dbReference type="InterPro" id="IPR016163">
    <property type="entry name" value="Ald_DH_C"/>
</dbReference>
<dbReference type="GO" id="GO:0008911">
    <property type="term" value="F:lactaldehyde dehydrogenase (NAD+) activity"/>
    <property type="evidence" value="ECO:0007669"/>
    <property type="project" value="TreeGrafter"/>
</dbReference>
<dbReference type="Gene3D" id="3.40.309.10">
    <property type="entry name" value="Aldehyde Dehydrogenase, Chain A, domain 2"/>
    <property type="match status" value="1"/>
</dbReference>
<protein>
    <submittedName>
        <fullName evidence="4">Aldehyde dehydrogenase family protein</fullName>
    </submittedName>
</protein>
<sequence length="481" mass="52572">MDRAELKTKDYPLYIHGEWIHTEERIPVAHKYTGQVIATIGKASRHHVEEAVTWALHTFRTQKLTPSERSDILLRASQIASSRREELELSLVQEVGKTRKDARGELDRVIHTLRLSSEEAKRICGEMVPLGAAPGSENRLGFAIRVPKGVIAAITPFNYPLLLSTHKVAPALAAGNTIVLKPATATPIASYLLVEILEQAGLPKGFVNIVTGSGSQVGNWLLEDPRIAMYTFTGSAEVGTEIKQRSGLRPVALELGNNSPNIVHEDADLEQAAKLIAQRSFHNAGQACIAVQRIFVAEAVREAFTEKYLSEVRSLRVGDPEDEATDVGPMISEAEAMRAEAWVQEAVQQGAELLHGGHREGSIMHPTVLAKTTPEMKVNCLEVFAPIVTIIPYQSIDEAFAAANASAYGLQAGIFTNDLNLAMRAARELEYGGVIINDVSTYRNDVMPYGGIKNSGLGKEGPHYAIEEMTDLRMVVMNLKQ</sequence>
<reference evidence="4 6" key="1">
    <citation type="submission" date="2020-12" db="EMBL/GenBank/DDBJ databases">
        <title>strain FJAT-54423T represents a novel species of the genus Brevibacillus.</title>
        <authorList>
            <person name="Tang R."/>
        </authorList>
    </citation>
    <scope>NUCLEOTIDE SEQUENCE [LARGE SCALE GENOMIC DNA]</scope>
    <source>
        <strain evidence="4 6">FJAT-54423</strain>
    </source>
</reference>
<dbReference type="Pfam" id="PF00171">
    <property type="entry name" value="Aldedh"/>
    <property type="match status" value="1"/>
</dbReference>
<comment type="similarity">
    <text evidence="1">Belongs to the aldehyde dehydrogenase family.</text>
</comment>
<dbReference type="RefSeq" id="WP_198829904.1">
    <property type="nucleotide sequence ID" value="NZ_CP066308.1"/>
</dbReference>
<dbReference type="InterPro" id="IPR016161">
    <property type="entry name" value="Ald_DH/histidinol_DH"/>
</dbReference>
<dbReference type="InterPro" id="IPR051020">
    <property type="entry name" value="ALDH-related_metabolic_enz"/>
</dbReference>
<dbReference type="SUPFAM" id="SSF53720">
    <property type="entry name" value="ALDH-like"/>
    <property type="match status" value="1"/>
</dbReference>
<dbReference type="AlphaFoldDB" id="A0A7T5EPJ5"/>
<dbReference type="EMBL" id="CP073708">
    <property type="protein sequence ID" value="QUO43482.1"/>
    <property type="molecule type" value="Genomic_DNA"/>
</dbReference>
<dbReference type="Proteomes" id="UP000677234">
    <property type="component" value="Chromosome"/>
</dbReference>
<name>A0A7T5EPJ5_9BACL</name>
<dbReference type="PANTHER" id="PTHR42991">
    <property type="entry name" value="ALDEHYDE DEHYDROGENASE"/>
    <property type="match status" value="1"/>
</dbReference>
<evidence type="ECO:0000313" key="6">
    <source>
        <dbReference type="Proteomes" id="UP000595847"/>
    </source>
</evidence>
<dbReference type="Proteomes" id="UP000595847">
    <property type="component" value="Chromosome"/>
</dbReference>
<dbReference type="Gene3D" id="3.40.605.10">
    <property type="entry name" value="Aldehyde Dehydrogenase, Chain A, domain 1"/>
    <property type="match status" value="1"/>
</dbReference>
<dbReference type="CDD" id="cd07149">
    <property type="entry name" value="ALDH_y4uC"/>
    <property type="match status" value="1"/>
</dbReference>
<evidence type="ECO:0000256" key="1">
    <source>
        <dbReference type="ARBA" id="ARBA00009986"/>
    </source>
</evidence>
<dbReference type="InterPro" id="IPR015590">
    <property type="entry name" value="Aldehyde_DH_dom"/>
</dbReference>
<organism evidence="4 6">
    <name type="scientific">Brevibacillus composti</name>
    <dbReference type="NCBI Taxonomy" id="2796470"/>
    <lineage>
        <taxon>Bacteria</taxon>
        <taxon>Bacillati</taxon>
        <taxon>Bacillota</taxon>
        <taxon>Bacilli</taxon>
        <taxon>Bacillales</taxon>
        <taxon>Paenibacillaceae</taxon>
        <taxon>Brevibacillus</taxon>
    </lineage>
</organism>
<evidence type="ECO:0000259" key="3">
    <source>
        <dbReference type="Pfam" id="PF00171"/>
    </source>
</evidence>
<accession>A0A7T5EPJ5</accession>
<evidence type="ECO:0000256" key="2">
    <source>
        <dbReference type="ARBA" id="ARBA00023002"/>
    </source>
</evidence>
<evidence type="ECO:0000313" key="4">
    <source>
        <dbReference type="EMBL" id="QQE76404.1"/>
    </source>
</evidence>
<evidence type="ECO:0000313" key="5">
    <source>
        <dbReference type="EMBL" id="QUO43482.1"/>
    </source>
</evidence>
<evidence type="ECO:0000313" key="7">
    <source>
        <dbReference type="Proteomes" id="UP000677234"/>
    </source>
</evidence>
<dbReference type="PANTHER" id="PTHR42991:SF1">
    <property type="entry name" value="ALDEHYDE DEHYDROGENASE"/>
    <property type="match status" value="1"/>
</dbReference>
<keyword evidence="7" id="KW-1185">Reference proteome</keyword>
<dbReference type="KEGG" id="bcop:JD108_11340"/>
<feature type="domain" description="Aldehyde dehydrogenase" evidence="3">
    <location>
        <begin position="19"/>
        <end position="475"/>
    </location>
</feature>
<dbReference type="InterPro" id="IPR016162">
    <property type="entry name" value="Ald_DH_N"/>
</dbReference>
<proteinExistence type="inferred from homology"/>
<dbReference type="EMBL" id="CP066308">
    <property type="protein sequence ID" value="QQE76404.1"/>
    <property type="molecule type" value="Genomic_DNA"/>
</dbReference>
<reference evidence="5" key="2">
    <citation type="submission" date="2021-04" db="EMBL/GenBank/DDBJ databases">
        <title>Brevibacillus composti FJAT-54423, complete genome.</title>
        <authorList>
            <person name="Tang R."/>
        </authorList>
    </citation>
    <scope>NUCLEOTIDE SEQUENCE</scope>
    <source>
        <strain evidence="5">FJAT-54424</strain>
    </source>
</reference>
<dbReference type="FunFam" id="3.40.605.10:FF:000007">
    <property type="entry name" value="NAD/NADP-dependent betaine aldehyde dehydrogenase"/>
    <property type="match status" value="1"/>
</dbReference>